<name>A0AAW1X216_RUBAR</name>
<reference evidence="13 14" key="1">
    <citation type="journal article" date="2023" name="G3 (Bethesda)">
        <title>A chromosome-length genome assembly and annotation of blackberry (Rubus argutus, cv. 'Hillquist').</title>
        <authorList>
            <person name="Bruna T."/>
            <person name="Aryal R."/>
            <person name="Dudchenko O."/>
            <person name="Sargent D.J."/>
            <person name="Mead D."/>
            <person name="Buti M."/>
            <person name="Cavallini A."/>
            <person name="Hytonen T."/>
            <person name="Andres J."/>
            <person name="Pham M."/>
            <person name="Weisz D."/>
            <person name="Mascagni F."/>
            <person name="Usai G."/>
            <person name="Natali L."/>
            <person name="Bassil N."/>
            <person name="Fernandez G.E."/>
            <person name="Lomsadze A."/>
            <person name="Armour M."/>
            <person name="Olukolu B."/>
            <person name="Poorten T."/>
            <person name="Britton C."/>
            <person name="Davik J."/>
            <person name="Ashrafi H."/>
            <person name="Aiden E.L."/>
            <person name="Borodovsky M."/>
            <person name="Worthington M."/>
        </authorList>
    </citation>
    <scope>NUCLEOTIDE SEQUENCE [LARGE SCALE GENOMIC DNA]</scope>
    <source>
        <strain evidence="13">PI 553951</strain>
    </source>
</reference>
<feature type="compositionally biased region" description="Low complexity" evidence="11">
    <location>
        <begin position="275"/>
        <end position="289"/>
    </location>
</feature>
<accession>A0AAW1X216</accession>
<keyword evidence="14" id="KW-1185">Reference proteome</keyword>
<evidence type="ECO:0000256" key="11">
    <source>
        <dbReference type="SAM" id="MobiDB-lite"/>
    </source>
</evidence>
<dbReference type="InterPro" id="IPR017441">
    <property type="entry name" value="Protein_kinase_ATP_BS"/>
</dbReference>
<dbReference type="GO" id="GO:1902065">
    <property type="term" value="P:response to L-glutamate"/>
    <property type="evidence" value="ECO:0007669"/>
    <property type="project" value="UniProtKB-ARBA"/>
</dbReference>
<feature type="compositionally biased region" description="Polar residues" evidence="11">
    <location>
        <begin position="574"/>
        <end position="587"/>
    </location>
</feature>
<keyword evidence="5 10" id="KW-0547">Nucleotide-binding</keyword>
<keyword evidence="7 10" id="KW-0067">ATP-binding</keyword>
<feature type="compositionally biased region" description="Basic and acidic residues" evidence="11">
    <location>
        <begin position="29"/>
        <end position="39"/>
    </location>
</feature>
<dbReference type="PROSITE" id="PS00107">
    <property type="entry name" value="PROTEIN_KINASE_ATP"/>
    <property type="match status" value="1"/>
</dbReference>
<sequence>MHHLPRLFSGRKGTKPMDSKKIRRKPKLERRNAVKHIEYDAASSSSSLDHHPESSSLHTRSLDLSDRTSFRVEGIDGEVDWICANLGLSGPDEFSIPEAAWEARKIRSTISDVLPLSKLYRMDSSDSPEPDSKEELEDDSVAELCNSFRDDVTVTVSELTRARHELAGPSATTTTTTTTTAGVCIGIKGERPPGLKPPPSMVRAPLIDDGCSTWDILRDFAPEGERESSETVQKRYGSSSSSSDAEEEDEEEEDDDDDVVAVEIRETVANSGGCSFTTSNDDDSSSTTTEPSNISPNGRFSPTGKLKLIITHWEKGDLLGSGSFGSVYEGISDGGCFIAVKEVSLLDQGRLGKQRVSQLEQEIALLSQFEHENIVQYYGTQKDESKLYIFLELVTKGSLQKLYQTYHLTDSHVSVYTRQILHGLKYLHDRKVIHRDIKCANLLVHANGSVKLADFGLAKTVKMNDIKSCQGTAYWMAPEVVNRKGQGYGLAADIWSLGCTVLEMLTGLVPYSHLEGMQALFKIGKGEPPLVPDSLSREAQDFIHQCLQVKPDDRPTAAQLLNHPFVNKPLPPASSGSVSPYNHHTTS</sequence>
<dbReference type="PANTHER" id="PTHR48016:SF29">
    <property type="entry name" value="MITOGEN-ACTIVATED PROTEIN KINASE KINASE KINASE 1-RELATED"/>
    <property type="match status" value="1"/>
</dbReference>
<protein>
    <recommendedName>
        <fullName evidence="2">mitogen-activated protein kinase kinase kinase</fullName>
        <ecNumber evidence="2">2.7.11.25</ecNumber>
    </recommendedName>
</protein>
<dbReference type="InterPro" id="IPR008271">
    <property type="entry name" value="Ser/Thr_kinase_AS"/>
</dbReference>
<dbReference type="FunFam" id="1.10.510.10:FF:000359">
    <property type="entry name" value="Mitogen-activated protein kinase 1, putative, expressed"/>
    <property type="match status" value="1"/>
</dbReference>
<evidence type="ECO:0000256" key="7">
    <source>
        <dbReference type="ARBA" id="ARBA00022840"/>
    </source>
</evidence>
<dbReference type="InterPro" id="IPR011009">
    <property type="entry name" value="Kinase-like_dom_sf"/>
</dbReference>
<dbReference type="InterPro" id="IPR050538">
    <property type="entry name" value="MAP_kinase_kinase_kinase"/>
</dbReference>
<dbReference type="EC" id="2.7.11.25" evidence="2"/>
<feature type="region of interest" description="Disordered" evidence="11">
    <location>
        <begin position="271"/>
        <end position="300"/>
    </location>
</feature>
<gene>
    <name evidence="13" type="ORF">M0R45_027701</name>
</gene>
<feature type="compositionally biased region" description="Basic and acidic residues" evidence="11">
    <location>
        <begin position="221"/>
        <end position="233"/>
    </location>
</feature>
<dbReference type="PROSITE" id="PS00108">
    <property type="entry name" value="PROTEIN_KINASE_ST"/>
    <property type="match status" value="1"/>
</dbReference>
<evidence type="ECO:0000256" key="9">
    <source>
        <dbReference type="ARBA" id="ARBA00048329"/>
    </source>
</evidence>
<dbReference type="PANTHER" id="PTHR48016">
    <property type="entry name" value="MAP KINASE KINASE KINASE SSK2-RELATED-RELATED"/>
    <property type="match status" value="1"/>
</dbReference>
<proteinExistence type="inferred from homology"/>
<feature type="domain" description="Protein kinase" evidence="12">
    <location>
        <begin position="313"/>
        <end position="566"/>
    </location>
</feature>
<evidence type="ECO:0000256" key="2">
    <source>
        <dbReference type="ARBA" id="ARBA00012406"/>
    </source>
</evidence>
<keyword evidence="3" id="KW-0723">Serine/threonine-protein kinase</keyword>
<dbReference type="Gene3D" id="1.10.510.10">
    <property type="entry name" value="Transferase(Phosphotransferase) domain 1"/>
    <property type="match status" value="1"/>
</dbReference>
<dbReference type="SUPFAM" id="SSF56112">
    <property type="entry name" value="Protein kinase-like (PK-like)"/>
    <property type="match status" value="1"/>
</dbReference>
<evidence type="ECO:0000256" key="4">
    <source>
        <dbReference type="ARBA" id="ARBA00022679"/>
    </source>
</evidence>
<organism evidence="13 14">
    <name type="scientific">Rubus argutus</name>
    <name type="common">Southern blackberry</name>
    <dbReference type="NCBI Taxonomy" id="59490"/>
    <lineage>
        <taxon>Eukaryota</taxon>
        <taxon>Viridiplantae</taxon>
        <taxon>Streptophyta</taxon>
        <taxon>Embryophyta</taxon>
        <taxon>Tracheophyta</taxon>
        <taxon>Spermatophyta</taxon>
        <taxon>Magnoliopsida</taxon>
        <taxon>eudicotyledons</taxon>
        <taxon>Gunneridae</taxon>
        <taxon>Pentapetalae</taxon>
        <taxon>rosids</taxon>
        <taxon>fabids</taxon>
        <taxon>Rosales</taxon>
        <taxon>Rosaceae</taxon>
        <taxon>Rosoideae</taxon>
        <taxon>Rosoideae incertae sedis</taxon>
        <taxon>Rubus</taxon>
    </lineage>
</organism>
<dbReference type="InterPro" id="IPR000719">
    <property type="entry name" value="Prot_kinase_dom"/>
</dbReference>
<dbReference type="GO" id="GO:0005737">
    <property type="term" value="C:cytoplasm"/>
    <property type="evidence" value="ECO:0007669"/>
    <property type="project" value="TreeGrafter"/>
</dbReference>
<feature type="binding site" evidence="10">
    <location>
        <position position="341"/>
    </location>
    <ligand>
        <name>ATP</name>
        <dbReference type="ChEBI" id="CHEBI:30616"/>
    </ligand>
</feature>
<dbReference type="AlphaFoldDB" id="A0AAW1X216"/>
<dbReference type="Proteomes" id="UP001457282">
    <property type="component" value="Unassembled WGS sequence"/>
</dbReference>
<keyword evidence="4" id="KW-0808">Transferase</keyword>
<feature type="compositionally biased region" description="Acidic residues" evidence="11">
    <location>
        <begin position="244"/>
        <end position="259"/>
    </location>
</feature>
<keyword evidence="6" id="KW-0418">Kinase</keyword>
<feature type="region of interest" description="Disordered" evidence="11">
    <location>
        <begin position="221"/>
        <end position="259"/>
    </location>
</feature>
<dbReference type="GO" id="GO:0005524">
    <property type="term" value="F:ATP binding"/>
    <property type="evidence" value="ECO:0007669"/>
    <property type="project" value="UniProtKB-UniRule"/>
</dbReference>
<evidence type="ECO:0000256" key="8">
    <source>
        <dbReference type="ARBA" id="ARBA00047559"/>
    </source>
</evidence>
<comment type="caution">
    <text evidence="13">The sequence shown here is derived from an EMBL/GenBank/DDBJ whole genome shotgun (WGS) entry which is preliminary data.</text>
</comment>
<evidence type="ECO:0000256" key="10">
    <source>
        <dbReference type="PROSITE-ProRule" id="PRU10141"/>
    </source>
</evidence>
<feature type="region of interest" description="Disordered" evidence="11">
    <location>
        <begin position="1"/>
        <end position="61"/>
    </location>
</feature>
<dbReference type="EMBL" id="JBEDUW010000005">
    <property type="protein sequence ID" value="KAK9930672.1"/>
    <property type="molecule type" value="Genomic_DNA"/>
</dbReference>
<evidence type="ECO:0000259" key="12">
    <source>
        <dbReference type="PROSITE" id="PS50011"/>
    </source>
</evidence>
<evidence type="ECO:0000313" key="13">
    <source>
        <dbReference type="EMBL" id="KAK9930672.1"/>
    </source>
</evidence>
<evidence type="ECO:0000256" key="1">
    <source>
        <dbReference type="ARBA" id="ARBA00006529"/>
    </source>
</evidence>
<comment type="similarity">
    <text evidence="1">Belongs to the protein kinase superfamily. STE Ser/Thr protein kinase family. MAP kinase kinase kinase subfamily.</text>
</comment>
<evidence type="ECO:0000256" key="6">
    <source>
        <dbReference type="ARBA" id="ARBA00022777"/>
    </source>
</evidence>
<comment type="catalytic activity">
    <reaction evidence="8">
        <text>L-threonyl-[protein] + ATP = O-phospho-L-threonyl-[protein] + ADP + H(+)</text>
        <dbReference type="Rhea" id="RHEA:46608"/>
        <dbReference type="Rhea" id="RHEA-COMP:11060"/>
        <dbReference type="Rhea" id="RHEA-COMP:11605"/>
        <dbReference type="ChEBI" id="CHEBI:15378"/>
        <dbReference type="ChEBI" id="CHEBI:30013"/>
        <dbReference type="ChEBI" id="CHEBI:30616"/>
        <dbReference type="ChEBI" id="CHEBI:61977"/>
        <dbReference type="ChEBI" id="CHEBI:456216"/>
        <dbReference type="EC" id="2.7.11.25"/>
    </reaction>
</comment>
<evidence type="ECO:0000256" key="3">
    <source>
        <dbReference type="ARBA" id="ARBA00022527"/>
    </source>
</evidence>
<feature type="region of interest" description="Disordered" evidence="11">
    <location>
        <begin position="564"/>
        <end position="587"/>
    </location>
</feature>
<evidence type="ECO:0000313" key="14">
    <source>
        <dbReference type="Proteomes" id="UP001457282"/>
    </source>
</evidence>
<evidence type="ECO:0000256" key="5">
    <source>
        <dbReference type="ARBA" id="ARBA00022741"/>
    </source>
</evidence>
<dbReference type="Pfam" id="PF00069">
    <property type="entry name" value="Pkinase"/>
    <property type="match status" value="1"/>
</dbReference>
<dbReference type="PROSITE" id="PS50011">
    <property type="entry name" value="PROTEIN_KINASE_DOM"/>
    <property type="match status" value="1"/>
</dbReference>
<dbReference type="SMART" id="SM00220">
    <property type="entry name" value="S_TKc"/>
    <property type="match status" value="1"/>
</dbReference>
<feature type="compositionally biased region" description="Polar residues" evidence="11">
    <location>
        <begin position="290"/>
        <end position="300"/>
    </location>
</feature>
<comment type="catalytic activity">
    <reaction evidence="9">
        <text>L-seryl-[protein] + ATP = O-phospho-L-seryl-[protein] + ADP + H(+)</text>
        <dbReference type="Rhea" id="RHEA:17989"/>
        <dbReference type="Rhea" id="RHEA-COMP:9863"/>
        <dbReference type="Rhea" id="RHEA-COMP:11604"/>
        <dbReference type="ChEBI" id="CHEBI:15378"/>
        <dbReference type="ChEBI" id="CHEBI:29999"/>
        <dbReference type="ChEBI" id="CHEBI:30616"/>
        <dbReference type="ChEBI" id="CHEBI:83421"/>
        <dbReference type="ChEBI" id="CHEBI:456216"/>
        <dbReference type="EC" id="2.7.11.25"/>
    </reaction>
</comment>
<dbReference type="GO" id="GO:0004709">
    <property type="term" value="F:MAP kinase kinase kinase activity"/>
    <property type="evidence" value="ECO:0007669"/>
    <property type="project" value="UniProtKB-EC"/>
</dbReference>